<dbReference type="FunFam" id="1.10.238.10:FF:000001">
    <property type="entry name" value="Calmodulin 1"/>
    <property type="match status" value="1"/>
</dbReference>
<dbReference type="AlphaFoldDB" id="A0A8K0E093"/>
<keyword evidence="1" id="KW-0479">Metal-binding</keyword>
<reference evidence="5" key="1">
    <citation type="submission" date="2020-03" db="EMBL/GenBank/DDBJ databases">
        <title>A high-quality chromosome-level genome assembly of a woody plant with both climbing and erect habits, Rhamnella rubrinervis.</title>
        <authorList>
            <person name="Lu Z."/>
            <person name="Yang Y."/>
            <person name="Zhu X."/>
            <person name="Sun Y."/>
        </authorList>
    </citation>
    <scope>NUCLEOTIDE SEQUENCE</scope>
    <source>
        <strain evidence="5">BYM</strain>
        <tissue evidence="5">Leaf</tissue>
    </source>
</reference>
<gene>
    <name evidence="5" type="ORF">FNV43_RR19778</name>
</gene>
<dbReference type="InterPro" id="IPR011992">
    <property type="entry name" value="EF-hand-dom_pair"/>
</dbReference>
<dbReference type="SUPFAM" id="SSF47473">
    <property type="entry name" value="EF-hand"/>
    <property type="match status" value="1"/>
</dbReference>
<dbReference type="Proteomes" id="UP000796880">
    <property type="component" value="Unassembled WGS sequence"/>
</dbReference>
<dbReference type="Gene3D" id="1.10.238.10">
    <property type="entry name" value="EF-hand"/>
    <property type="match status" value="1"/>
</dbReference>
<dbReference type="PROSITE" id="PS50222">
    <property type="entry name" value="EF_HAND_2"/>
    <property type="match status" value="2"/>
</dbReference>
<keyword evidence="3" id="KW-0106">Calcium</keyword>
<dbReference type="PANTHER" id="PTHR45942">
    <property type="entry name" value="PROTEIN PHOSPATASE 3 REGULATORY SUBUNIT B ALPHA ISOFORM TYPE 1"/>
    <property type="match status" value="1"/>
</dbReference>
<keyword evidence="2" id="KW-0677">Repeat</keyword>
<evidence type="ECO:0000256" key="1">
    <source>
        <dbReference type="ARBA" id="ARBA00022723"/>
    </source>
</evidence>
<dbReference type="SMART" id="SM00054">
    <property type="entry name" value="EFh"/>
    <property type="match status" value="3"/>
</dbReference>
<dbReference type="EMBL" id="VOIH02000009">
    <property type="protein sequence ID" value="KAF3437025.1"/>
    <property type="molecule type" value="Genomic_DNA"/>
</dbReference>
<comment type="caution">
    <text evidence="5">The sequence shown here is derived from an EMBL/GenBank/DDBJ whole genome shotgun (WGS) entry which is preliminary data.</text>
</comment>
<dbReference type="CDD" id="cd00051">
    <property type="entry name" value="EFh"/>
    <property type="match status" value="1"/>
</dbReference>
<organism evidence="5 6">
    <name type="scientific">Rhamnella rubrinervis</name>
    <dbReference type="NCBI Taxonomy" id="2594499"/>
    <lineage>
        <taxon>Eukaryota</taxon>
        <taxon>Viridiplantae</taxon>
        <taxon>Streptophyta</taxon>
        <taxon>Embryophyta</taxon>
        <taxon>Tracheophyta</taxon>
        <taxon>Spermatophyta</taxon>
        <taxon>Magnoliopsida</taxon>
        <taxon>eudicotyledons</taxon>
        <taxon>Gunneridae</taxon>
        <taxon>Pentapetalae</taxon>
        <taxon>rosids</taxon>
        <taxon>fabids</taxon>
        <taxon>Rosales</taxon>
        <taxon>Rhamnaceae</taxon>
        <taxon>rhamnoid group</taxon>
        <taxon>Rhamneae</taxon>
        <taxon>Rhamnella</taxon>
    </lineage>
</organism>
<evidence type="ECO:0000256" key="3">
    <source>
        <dbReference type="ARBA" id="ARBA00022837"/>
    </source>
</evidence>
<evidence type="ECO:0000313" key="6">
    <source>
        <dbReference type="Proteomes" id="UP000796880"/>
    </source>
</evidence>
<proteinExistence type="predicted"/>
<sequence>MCYLKIHVQRGQNLAVRDIMTSDPYVVIQMGKQADVDGNGTINYIAFITATMHRHRLEREEHLYKAFQFFDDDNSGFITRDELESAMKEYGMDDDDTIKEIISEVDTDNDGRINYLEFCTMMKSGTQQQLLTVVQSKSPFTLCTIYLELFWFELLEVLEDLLVAEVLLQSLHSSQALFAIQALFNVKIIDFLEDLGLNISYLIYA</sequence>
<feature type="domain" description="EF-hand" evidence="4">
    <location>
        <begin position="58"/>
        <end position="93"/>
    </location>
</feature>
<name>A0A8K0E093_9ROSA</name>
<dbReference type="OrthoDB" id="40902at2759"/>
<dbReference type="PROSITE" id="PS00018">
    <property type="entry name" value="EF_HAND_1"/>
    <property type="match status" value="2"/>
</dbReference>
<dbReference type="SUPFAM" id="SSF49562">
    <property type="entry name" value="C2 domain (Calcium/lipid-binding domain, CaLB)"/>
    <property type="match status" value="1"/>
</dbReference>
<keyword evidence="6" id="KW-1185">Reference proteome</keyword>
<accession>A0A8K0E093</accession>
<evidence type="ECO:0000256" key="2">
    <source>
        <dbReference type="ARBA" id="ARBA00022737"/>
    </source>
</evidence>
<evidence type="ECO:0000259" key="4">
    <source>
        <dbReference type="PROSITE" id="PS50222"/>
    </source>
</evidence>
<dbReference type="InterPro" id="IPR018247">
    <property type="entry name" value="EF_Hand_1_Ca_BS"/>
</dbReference>
<dbReference type="GO" id="GO:0005509">
    <property type="term" value="F:calcium ion binding"/>
    <property type="evidence" value="ECO:0007669"/>
    <property type="project" value="InterPro"/>
</dbReference>
<protein>
    <recommendedName>
        <fullName evidence="4">EF-hand domain-containing protein</fullName>
    </recommendedName>
</protein>
<dbReference type="Pfam" id="PF13499">
    <property type="entry name" value="EF-hand_7"/>
    <property type="match status" value="1"/>
</dbReference>
<feature type="domain" description="EF-hand" evidence="4">
    <location>
        <begin position="94"/>
        <end position="128"/>
    </location>
</feature>
<evidence type="ECO:0000313" key="5">
    <source>
        <dbReference type="EMBL" id="KAF3437025.1"/>
    </source>
</evidence>
<dbReference type="InterPro" id="IPR035892">
    <property type="entry name" value="C2_domain_sf"/>
</dbReference>
<dbReference type="InterPro" id="IPR002048">
    <property type="entry name" value="EF_hand_dom"/>
</dbReference>